<reference evidence="1" key="1">
    <citation type="submission" date="2021-06" db="EMBL/GenBank/DDBJ databases">
        <authorList>
            <person name="Kallberg Y."/>
            <person name="Tangrot J."/>
            <person name="Rosling A."/>
        </authorList>
    </citation>
    <scope>NUCLEOTIDE SEQUENCE</scope>
    <source>
        <strain evidence="1">MA461A</strain>
    </source>
</reference>
<dbReference type="EMBL" id="CAJVQC010025522">
    <property type="protein sequence ID" value="CAG8730244.1"/>
    <property type="molecule type" value="Genomic_DNA"/>
</dbReference>
<sequence>MGTAKFHELKGTGVAHPWSELAQNSGSCFAHAWSEFALNSGLH</sequence>
<evidence type="ECO:0000313" key="2">
    <source>
        <dbReference type="Proteomes" id="UP000789920"/>
    </source>
</evidence>
<name>A0ACA9PY93_9GLOM</name>
<dbReference type="Proteomes" id="UP000789920">
    <property type="component" value="Unassembled WGS sequence"/>
</dbReference>
<protein>
    <submittedName>
        <fullName evidence="1">21835_t:CDS:1</fullName>
    </submittedName>
</protein>
<gene>
    <name evidence="1" type="ORF">RPERSI_LOCUS12083</name>
</gene>
<feature type="non-terminal residue" evidence="1">
    <location>
        <position position="43"/>
    </location>
</feature>
<accession>A0ACA9PY93</accession>
<proteinExistence type="predicted"/>
<keyword evidence="2" id="KW-1185">Reference proteome</keyword>
<organism evidence="1 2">
    <name type="scientific">Racocetra persica</name>
    <dbReference type="NCBI Taxonomy" id="160502"/>
    <lineage>
        <taxon>Eukaryota</taxon>
        <taxon>Fungi</taxon>
        <taxon>Fungi incertae sedis</taxon>
        <taxon>Mucoromycota</taxon>
        <taxon>Glomeromycotina</taxon>
        <taxon>Glomeromycetes</taxon>
        <taxon>Diversisporales</taxon>
        <taxon>Gigasporaceae</taxon>
        <taxon>Racocetra</taxon>
    </lineage>
</organism>
<comment type="caution">
    <text evidence="1">The sequence shown here is derived from an EMBL/GenBank/DDBJ whole genome shotgun (WGS) entry which is preliminary data.</text>
</comment>
<evidence type="ECO:0000313" key="1">
    <source>
        <dbReference type="EMBL" id="CAG8730244.1"/>
    </source>
</evidence>